<dbReference type="RefSeq" id="WP_152327947.1">
    <property type="nucleotide sequence ID" value="NZ_JAADJS010000002.1"/>
</dbReference>
<dbReference type="InterPro" id="IPR050565">
    <property type="entry name" value="LYPA1-2/EST-like"/>
</dbReference>
<dbReference type="Gene3D" id="3.40.50.1820">
    <property type="entry name" value="alpha/beta hydrolase"/>
    <property type="match status" value="1"/>
</dbReference>
<dbReference type="PANTHER" id="PTHR10655:SF17">
    <property type="entry name" value="LYSOPHOSPHOLIPASE-LIKE PROTEIN 1"/>
    <property type="match status" value="1"/>
</dbReference>
<proteinExistence type="inferred from homology"/>
<keyword evidence="5" id="KW-1185">Reference proteome</keyword>
<organism evidence="4 5">
    <name type="scientific">Rahnella contaminans</name>
    <dbReference type="NCBI Taxonomy" id="2703882"/>
    <lineage>
        <taxon>Bacteria</taxon>
        <taxon>Pseudomonadati</taxon>
        <taxon>Pseudomonadota</taxon>
        <taxon>Gammaproteobacteria</taxon>
        <taxon>Enterobacterales</taxon>
        <taxon>Yersiniaceae</taxon>
        <taxon>Rahnella</taxon>
    </lineage>
</organism>
<dbReference type="NCBIfam" id="NF008525">
    <property type="entry name" value="PRK11460.1"/>
    <property type="match status" value="1"/>
</dbReference>
<dbReference type="EMBL" id="JAADJS010000002">
    <property type="protein sequence ID" value="NGX87949.1"/>
    <property type="molecule type" value="Genomic_DNA"/>
</dbReference>
<reference evidence="4 5" key="2">
    <citation type="submission" date="2020-03" db="EMBL/GenBank/DDBJ databases">
        <title>Rahnella aceri sp. nov., isoated from traditional Jeju Makgeolli.</title>
        <authorList>
            <person name="Kim I.S."/>
            <person name="Jeon D."/>
        </authorList>
    </citation>
    <scope>NUCLEOTIDE SEQUENCE [LARGE SCALE GENOMIC DNA]</scope>
    <source>
        <strain evidence="4 5">Lac-M11</strain>
    </source>
</reference>
<sequence>MSSEQIIVQQPEERANQLILLFHGVGDNPISMGEIGKFFALSFPQAQVISVGSPDICDFGRGFQWFSVQGVTEQNRQPRVDAAMPAFVEIVRDWQQKTGVPPEHTTLIGFSQGTIMALESTKVEEHLASRIVAFSGRFSVLPEKPISAGTVVHFIHGEQDPVINPFQSKSAAERLKSLGCDCTLNLQPGMGHGLDSHMINTAIAHLKNYEPKSHQH</sequence>
<dbReference type="SUPFAM" id="SSF53474">
    <property type="entry name" value="alpha/beta-Hydrolases"/>
    <property type="match status" value="1"/>
</dbReference>
<evidence type="ECO:0000256" key="1">
    <source>
        <dbReference type="ARBA" id="ARBA00006499"/>
    </source>
</evidence>
<dbReference type="AlphaFoldDB" id="A0A6M2B4X5"/>
<dbReference type="GO" id="GO:0016787">
    <property type="term" value="F:hydrolase activity"/>
    <property type="evidence" value="ECO:0007669"/>
    <property type="project" value="UniProtKB-KW"/>
</dbReference>
<dbReference type="PANTHER" id="PTHR10655">
    <property type="entry name" value="LYSOPHOSPHOLIPASE-RELATED"/>
    <property type="match status" value="1"/>
</dbReference>
<protein>
    <submittedName>
        <fullName evidence="4">Esterase</fullName>
    </submittedName>
</protein>
<reference evidence="4 5" key="1">
    <citation type="submission" date="2020-01" db="EMBL/GenBank/DDBJ databases">
        <authorList>
            <person name="Lee S.D."/>
        </authorList>
    </citation>
    <scope>NUCLEOTIDE SEQUENCE [LARGE SCALE GENOMIC DNA]</scope>
    <source>
        <strain evidence="4 5">Lac-M11</strain>
    </source>
</reference>
<feature type="domain" description="Phospholipase/carboxylesterase/thioesterase" evidence="3">
    <location>
        <begin position="6"/>
        <end position="207"/>
    </location>
</feature>
<evidence type="ECO:0000313" key="5">
    <source>
        <dbReference type="Proteomes" id="UP000476696"/>
    </source>
</evidence>
<gene>
    <name evidence="4" type="primary">ypfH</name>
    <name evidence="4" type="ORF">GW579_12725</name>
</gene>
<comment type="similarity">
    <text evidence="1">Belongs to the AB hydrolase superfamily. AB hydrolase 2 family.</text>
</comment>
<dbReference type="InterPro" id="IPR029058">
    <property type="entry name" value="AB_hydrolase_fold"/>
</dbReference>
<evidence type="ECO:0000259" key="3">
    <source>
        <dbReference type="Pfam" id="PF02230"/>
    </source>
</evidence>
<keyword evidence="2" id="KW-0378">Hydrolase</keyword>
<dbReference type="Pfam" id="PF02230">
    <property type="entry name" value="Abhydrolase_2"/>
    <property type="match status" value="1"/>
</dbReference>
<accession>A0A6M2B4X5</accession>
<evidence type="ECO:0000313" key="4">
    <source>
        <dbReference type="EMBL" id="NGX87949.1"/>
    </source>
</evidence>
<name>A0A6M2B4X5_9GAMM</name>
<dbReference type="Proteomes" id="UP000476696">
    <property type="component" value="Unassembled WGS sequence"/>
</dbReference>
<evidence type="ECO:0000256" key="2">
    <source>
        <dbReference type="ARBA" id="ARBA00022801"/>
    </source>
</evidence>
<dbReference type="InterPro" id="IPR003140">
    <property type="entry name" value="PLipase/COase/thioEstase"/>
</dbReference>
<comment type="caution">
    <text evidence="4">The sequence shown here is derived from an EMBL/GenBank/DDBJ whole genome shotgun (WGS) entry which is preliminary data.</text>
</comment>